<accession>A0A0A9D7I4</accession>
<protein>
    <submittedName>
        <fullName evidence="1">Uncharacterized protein</fullName>
    </submittedName>
</protein>
<proteinExistence type="predicted"/>
<dbReference type="EMBL" id="GBRH01215262">
    <property type="protein sequence ID" value="JAD82633.1"/>
    <property type="molecule type" value="Transcribed_RNA"/>
</dbReference>
<dbReference type="AlphaFoldDB" id="A0A0A9D7I4"/>
<organism evidence="1">
    <name type="scientific">Arundo donax</name>
    <name type="common">Giant reed</name>
    <name type="synonym">Donax arundinaceus</name>
    <dbReference type="NCBI Taxonomy" id="35708"/>
    <lineage>
        <taxon>Eukaryota</taxon>
        <taxon>Viridiplantae</taxon>
        <taxon>Streptophyta</taxon>
        <taxon>Embryophyta</taxon>
        <taxon>Tracheophyta</taxon>
        <taxon>Spermatophyta</taxon>
        <taxon>Magnoliopsida</taxon>
        <taxon>Liliopsida</taxon>
        <taxon>Poales</taxon>
        <taxon>Poaceae</taxon>
        <taxon>PACMAD clade</taxon>
        <taxon>Arundinoideae</taxon>
        <taxon>Arundineae</taxon>
        <taxon>Arundo</taxon>
    </lineage>
</organism>
<reference evidence="1" key="2">
    <citation type="journal article" date="2015" name="Data Brief">
        <title>Shoot transcriptome of the giant reed, Arundo donax.</title>
        <authorList>
            <person name="Barrero R.A."/>
            <person name="Guerrero F.D."/>
            <person name="Moolhuijzen P."/>
            <person name="Goolsby J.A."/>
            <person name="Tidwell J."/>
            <person name="Bellgard S.E."/>
            <person name="Bellgard M.I."/>
        </authorList>
    </citation>
    <scope>NUCLEOTIDE SEQUENCE</scope>
    <source>
        <tissue evidence="1">Shoot tissue taken approximately 20 cm above the soil surface</tissue>
    </source>
</reference>
<sequence>MPVSHNTLSNTFYSISSLPRVKQLLMLLSQSSCHADVHLFTAYL</sequence>
<evidence type="ECO:0000313" key="1">
    <source>
        <dbReference type="EMBL" id="JAD82633.1"/>
    </source>
</evidence>
<name>A0A0A9D7I4_ARUDO</name>
<reference evidence="1" key="1">
    <citation type="submission" date="2014-09" db="EMBL/GenBank/DDBJ databases">
        <authorList>
            <person name="Magalhaes I.L.F."/>
            <person name="Oliveira U."/>
            <person name="Santos F.R."/>
            <person name="Vidigal T.H.D.A."/>
            <person name="Brescovit A.D."/>
            <person name="Santos A.J."/>
        </authorList>
    </citation>
    <scope>NUCLEOTIDE SEQUENCE</scope>
    <source>
        <tissue evidence="1">Shoot tissue taken approximately 20 cm above the soil surface</tissue>
    </source>
</reference>